<dbReference type="OrthoDB" id="416253at2759"/>
<comment type="similarity">
    <text evidence="1">Belongs to the Gfo/Idh/MocA family.</text>
</comment>
<dbReference type="Gene3D" id="3.30.360.10">
    <property type="entry name" value="Dihydrodipicolinate Reductase, domain 2"/>
    <property type="match status" value="1"/>
</dbReference>
<evidence type="ECO:0000256" key="1">
    <source>
        <dbReference type="ARBA" id="ARBA00010928"/>
    </source>
</evidence>
<evidence type="ECO:0000259" key="3">
    <source>
        <dbReference type="Pfam" id="PF22725"/>
    </source>
</evidence>
<dbReference type="PANTHER" id="PTHR43708">
    <property type="entry name" value="CONSERVED EXPRESSED OXIDOREDUCTASE (EUROFUNG)"/>
    <property type="match status" value="1"/>
</dbReference>
<evidence type="ECO:0000313" key="5">
    <source>
        <dbReference type="Proteomes" id="UP000224854"/>
    </source>
</evidence>
<protein>
    <recommendedName>
        <fullName evidence="6">Gfo/Idh/MocA-like oxidoreductase N-terminal domain-containing protein</fullName>
    </recommendedName>
</protein>
<dbReference type="Gene3D" id="3.40.50.720">
    <property type="entry name" value="NAD(P)-binding Rossmann-like Domain"/>
    <property type="match status" value="1"/>
</dbReference>
<feature type="domain" description="GFO/IDH/MocA-like oxidoreductase" evidence="3">
    <location>
        <begin position="146"/>
        <end position="257"/>
    </location>
</feature>
<dbReference type="SUPFAM" id="SSF55347">
    <property type="entry name" value="Glyceraldehyde-3-phosphate dehydrogenase-like, C-terminal domain"/>
    <property type="match status" value="1"/>
</dbReference>
<sequence length="382" mass="41748">MEPIASRPPLKVAIIGIGHRGYKTHFLSILQNPRAWTVVAVCDTNDEARARFTSQHAGISTYRSYHDLLAQHKTGLDFAVVCLPHQFHLACCEAFARAGVHVLKEKPVAESPDEYERLAKLPVKIGVCFQKRFEPRYLAVRDLLPQVGQVASFTATLGASIAALDATWRAQCDVGVTEDLGCHMLDMVVSLFGQPTALAAQNTKGVRAEQAYGGDDVSNIIMNFGPAAKHTMGHVHLSRVAHREQESLVIVGTKGTFALEGRHVRLRDSAGNETFSLHDTSAKAYVVQSMLHAFSAWITGAEPDFCCSVGNLKDTVQVMHQVRGAYAKSRATQPPSDQGSPRLGASLNGAHHVWPLLTSESEDAIVRQMHSSLSIYNRSDIY</sequence>
<organism evidence="4 5">
    <name type="scientific">Ophiocordyceps australis</name>
    <dbReference type="NCBI Taxonomy" id="1399860"/>
    <lineage>
        <taxon>Eukaryota</taxon>
        <taxon>Fungi</taxon>
        <taxon>Dikarya</taxon>
        <taxon>Ascomycota</taxon>
        <taxon>Pezizomycotina</taxon>
        <taxon>Sordariomycetes</taxon>
        <taxon>Hypocreomycetidae</taxon>
        <taxon>Hypocreales</taxon>
        <taxon>Ophiocordycipitaceae</taxon>
        <taxon>Ophiocordyceps</taxon>
    </lineage>
</organism>
<dbReference type="InterPro" id="IPR000683">
    <property type="entry name" value="Gfo/Idh/MocA-like_OxRdtase_N"/>
</dbReference>
<reference evidence="4 5" key="1">
    <citation type="submission" date="2017-06" db="EMBL/GenBank/DDBJ databases">
        <title>Ant-infecting Ophiocordyceps genomes reveal a high diversity of potential behavioral manipulation genes and a possible major role for enterotoxins.</title>
        <authorList>
            <person name="De Bekker C."/>
            <person name="Evans H.C."/>
            <person name="Brachmann A."/>
            <person name="Hughes D.P."/>
        </authorList>
    </citation>
    <scope>NUCLEOTIDE SEQUENCE [LARGE SCALE GENOMIC DNA]</scope>
    <source>
        <strain evidence="4 5">1348a</strain>
    </source>
</reference>
<dbReference type="InterPro" id="IPR051317">
    <property type="entry name" value="Gfo/Idh/MocA_oxidoreduct"/>
</dbReference>
<dbReference type="AlphaFoldDB" id="A0A2C5YCM7"/>
<dbReference type="InterPro" id="IPR036291">
    <property type="entry name" value="NAD(P)-bd_dom_sf"/>
</dbReference>
<dbReference type="EMBL" id="NJEU01001548">
    <property type="protein sequence ID" value="PHH64714.1"/>
    <property type="molecule type" value="Genomic_DNA"/>
</dbReference>
<gene>
    <name evidence="4" type="ORF">CDD82_1732</name>
</gene>
<dbReference type="GO" id="GO:0000166">
    <property type="term" value="F:nucleotide binding"/>
    <property type="evidence" value="ECO:0007669"/>
    <property type="project" value="InterPro"/>
</dbReference>
<accession>A0A2C5YCM7</accession>
<dbReference type="PANTHER" id="PTHR43708:SF8">
    <property type="entry name" value="OXIDOREDUCTASE"/>
    <property type="match status" value="1"/>
</dbReference>
<proteinExistence type="inferred from homology"/>
<dbReference type="Pfam" id="PF01408">
    <property type="entry name" value="GFO_IDH_MocA"/>
    <property type="match status" value="1"/>
</dbReference>
<dbReference type="SUPFAM" id="SSF51735">
    <property type="entry name" value="NAD(P)-binding Rossmann-fold domains"/>
    <property type="match status" value="1"/>
</dbReference>
<dbReference type="Pfam" id="PF22725">
    <property type="entry name" value="GFO_IDH_MocA_C3"/>
    <property type="match status" value="1"/>
</dbReference>
<dbReference type="Proteomes" id="UP000224854">
    <property type="component" value="Unassembled WGS sequence"/>
</dbReference>
<evidence type="ECO:0008006" key="6">
    <source>
        <dbReference type="Google" id="ProtNLM"/>
    </source>
</evidence>
<name>A0A2C5YCM7_9HYPO</name>
<keyword evidence="5" id="KW-1185">Reference proteome</keyword>
<feature type="domain" description="Gfo/Idh/MocA-like oxidoreductase N-terminal" evidence="2">
    <location>
        <begin position="10"/>
        <end position="130"/>
    </location>
</feature>
<comment type="caution">
    <text evidence="4">The sequence shown here is derived from an EMBL/GenBank/DDBJ whole genome shotgun (WGS) entry which is preliminary data.</text>
</comment>
<evidence type="ECO:0000259" key="2">
    <source>
        <dbReference type="Pfam" id="PF01408"/>
    </source>
</evidence>
<evidence type="ECO:0000313" key="4">
    <source>
        <dbReference type="EMBL" id="PHH64714.1"/>
    </source>
</evidence>
<dbReference type="InterPro" id="IPR055170">
    <property type="entry name" value="GFO_IDH_MocA-like_dom"/>
</dbReference>